<dbReference type="AlphaFoldDB" id="A0A0A9H906"/>
<dbReference type="EMBL" id="GBRH01165597">
    <property type="protein sequence ID" value="JAE32299.1"/>
    <property type="molecule type" value="Transcribed_RNA"/>
</dbReference>
<organism evidence="1">
    <name type="scientific">Arundo donax</name>
    <name type="common">Giant reed</name>
    <name type="synonym">Donax arundinaceus</name>
    <dbReference type="NCBI Taxonomy" id="35708"/>
    <lineage>
        <taxon>Eukaryota</taxon>
        <taxon>Viridiplantae</taxon>
        <taxon>Streptophyta</taxon>
        <taxon>Embryophyta</taxon>
        <taxon>Tracheophyta</taxon>
        <taxon>Spermatophyta</taxon>
        <taxon>Magnoliopsida</taxon>
        <taxon>Liliopsida</taxon>
        <taxon>Poales</taxon>
        <taxon>Poaceae</taxon>
        <taxon>PACMAD clade</taxon>
        <taxon>Arundinoideae</taxon>
        <taxon>Arundineae</taxon>
        <taxon>Arundo</taxon>
    </lineage>
</organism>
<name>A0A0A9H906_ARUDO</name>
<sequence>MRKPCLLSGPLLHASSFMTKQNQKRDRVLCQSPRTHHRCLGQDRRVQESVGG</sequence>
<protein>
    <submittedName>
        <fullName evidence="1">Uncharacterized protein</fullName>
    </submittedName>
</protein>
<reference evidence="1" key="2">
    <citation type="journal article" date="2015" name="Data Brief">
        <title>Shoot transcriptome of the giant reed, Arundo donax.</title>
        <authorList>
            <person name="Barrero R.A."/>
            <person name="Guerrero F.D."/>
            <person name="Moolhuijzen P."/>
            <person name="Goolsby J.A."/>
            <person name="Tidwell J."/>
            <person name="Bellgard S.E."/>
            <person name="Bellgard M.I."/>
        </authorList>
    </citation>
    <scope>NUCLEOTIDE SEQUENCE</scope>
    <source>
        <tissue evidence="1">Shoot tissue taken approximately 20 cm above the soil surface</tissue>
    </source>
</reference>
<evidence type="ECO:0000313" key="1">
    <source>
        <dbReference type="EMBL" id="JAE32299.1"/>
    </source>
</evidence>
<accession>A0A0A9H906</accession>
<proteinExistence type="predicted"/>
<reference evidence="1" key="1">
    <citation type="submission" date="2014-09" db="EMBL/GenBank/DDBJ databases">
        <authorList>
            <person name="Magalhaes I.L.F."/>
            <person name="Oliveira U."/>
            <person name="Santos F.R."/>
            <person name="Vidigal T.H.D.A."/>
            <person name="Brescovit A.D."/>
            <person name="Santos A.J."/>
        </authorList>
    </citation>
    <scope>NUCLEOTIDE SEQUENCE</scope>
    <source>
        <tissue evidence="1">Shoot tissue taken approximately 20 cm above the soil surface</tissue>
    </source>
</reference>